<dbReference type="AlphaFoldDB" id="A0A1V4K0W3"/>
<dbReference type="EMBL" id="LSYS01005191">
    <property type="protein sequence ID" value="OPJ78109.1"/>
    <property type="molecule type" value="Genomic_DNA"/>
</dbReference>
<proteinExistence type="predicted"/>
<reference evidence="1 2" key="1">
    <citation type="submission" date="2016-02" db="EMBL/GenBank/DDBJ databases">
        <title>Band-tailed pigeon sequencing and assembly.</title>
        <authorList>
            <person name="Soares A.E."/>
            <person name="Novak B.J."/>
            <person name="Rice E.S."/>
            <person name="O'Connell B."/>
            <person name="Chang D."/>
            <person name="Weber S."/>
            <person name="Shapiro B."/>
        </authorList>
    </citation>
    <scope>NUCLEOTIDE SEQUENCE [LARGE SCALE GENOMIC DNA]</scope>
    <source>
        <strain evidence="1">BTP2013</strain>
        <tissue evidence="1">Blood</tissue>
    </source>
</reference>
<sequence length="78" mass="8573">MWLISPSESMHRRRIERQKGAACSAPEVGVIRSQRLRAACQLQRWLLSAWHVEPPGALATAGPRGWKAAARQEASLAG</sequence>
<keyword evidence="2" id="KW-1185">Reference proteome</keyword>
<dbReference type="Proteomes" id="UP000190648">
    <property type="component" value="Unassembled WGS sequence"/>
</dbReference>
<organism evidence="1 2">
    <name type="scientific">Patagioenas fasciata monilis</name>
    <dbReference type="NCBI Taxonomy" id="372326"/>
    <lineage>
        <taxon>Eukaryota</taxon>
        <taxon>Metazoa</taxon>
        <taxon>Chordata</taxon>
        <taxon>Craniata</taxon>
        <taxon>Vertebrata</taxon>
        <taxon>Euteleostomi</taxon>
        <taxon>Archelosauria</taxon>
        <taxon>Archosauria</taxon>
        <taxon>Dinosauria</taxon>
        <taxon>Saurischia</taxon>
        <taxon>Theropoda</taxon>
        <taxon>Coelurosauria</taxon>
        <taxon>Aves</taxon>
        <taxon>Neognathae</taxon>
        <taxon>Neoaves</taxon>
        <taxon>Columbimorphae</taxon>
        <taxon>Columbiformes</taxon>
        <taxon>Columbidae</taxon>
        <taxon>Patagioenas</taxon>
    </lineage>
</organism>
<name>A0A1V4K0W3_PATFA</name>
<evidence type="ECO:0000313" key="2">
    <source>
        <dbReference type="Proteomes" id="UP000190648"/>
    </source>
</evidence>
<protein>
    <submittedName>
        <fullName evidence="1">Uncharacterized protein</fullName>
    </submittedName>
</protein>
<evidence type="ECO:0000313" key="1">
    <source>
        <dbReference type="EMBL" id="OPJ78109.1"/>
    </source>
</evidence>
<gene>
    <name evidence="1" type="ORF">AV530_015090</name>
</gene>
<comment type="caution">
    <text evidence="1">The sequence shown here is derived from an EMBL/GenBank/DDBJ whole genome shotgun (WGS) entry which is preliminary data.</text>
</comment>
<accession>A0A1V4K0W3</accession>